<dbReference type="Proteomes" id="UP000038040">
    <property type="component" value="Unplaced"/>
</dbReference>
<dbReference type="GO" id="GO:0030586">
    <property type="term" value="F:[methionine synthase] reductase (NADPH) activity"/>
    <property type="evidence" value="ECO:0007669"/>
    <property type="project" value="UniProtKB-EC"/>
</dbReference>
<evidence type="ECO:0000256" key="6">
    <source>
        <dbReference type="ARBA" id="ARBA00022827"/>
    </source>
</evidence>
<dbReference type="EC" id="1.16.1.8" evidence="9"/>
<evidence type="ECO:0000256" key="5">
    <source>
        <dbReference type="ARBA" id="ARBA00022643"/>
    </source>
</evidence>
<dbReference type="Pfam" id="PF00258">
    <property type="entry name" value="Flavodoxin_1"/>
    <property type="match status" value="1"/>
</dbReference>
<evidence type="ECO:0000313" key="15">
    <source>
        <dbReference type="Proteomes" id="UP000038040"/>
    </source>
</evidence>
<keyword evidence="7" id="KW-0521">NADP</keyword>
<dbReference type="FunFam" id="1.20.990.10:FF:000007">
    <property type="entry name" value="Methionine synthase reductase"/>
    <property type="match status" value="1"/>
</dbReference>
<keyword evidence="5" id="KW-0288">FMN</keyword>
<dbReference type="PROSITE" id="PS51384">
    <property type="entry name" value="FAD_FR"/>
    <property type="match status" value="1"/>
</dbReference>
<dbReference type="WBParaSite" id="DME_0000749901-mRNA-1">
    <property type="protein sequence ID" value="DME_0000749901-mRNA-1"/>
    <property type="gene ID" value="DME_0000749901"/>
</dbReference>
<dbReference type="Proteomes" id="UP000274756">
    <property type="component" value="Unassembled WGS sequence"/>
</dbReference>
<dbReference type="InterPro" id="IPR008254">
    <property type="entry name" value="Flavodoxin/NO_synth"/>
</dbReference>
<gene>
    <name evidence="14" type="ORF">DME_LOCUS10084</name>
</gene>
<evidence type="ECO:0000313" key="17">
    <source>
        <dbReference type="WBParaSite" id="DME_0000749901-mRNA-1"/>
    </source>
</evidence>
<proteinExistence type="predicted"/>
<dbReference type="Pfam" id="PF00667">
    <property type="entry name" value="FAD_binding_1"/>
    <property type="match status" value="1"/>
</dbReference>
<dbReference type="SUPFAM" id="SSF52218">
    <property type="entry name" value="Flavoproteins"/>
    <property type="match status" value="1"/>
</dbReference>
<comment type="cofactor">
    <cofactor evidence="2">
        <name>FAD</name>
        <dbReference type="ChEBI" id="CHEBI:57692"/>
    </cofactor>
</comment>
<dbReference type="STRING" id="318479.A0A158Q5I8"/>
<dbReference type="Gene3D" id="2.40.30.10">
    <property type="entry name" value="Translation factors"/>
    <property type="match status" value="1"/>
</dbReference>
<evidence type="ECO:0000259" key="13">
    <source>
        <dbReference type="PROSITE" id="PS51384"/>
    </source>
</evidence>
<evidence type="ECO:0000256" key="9">
    <source>
        <dbReference type="ARBA" id="ARBA00039088"/>
    </source>
</evidence>
<keyword evidence="11" id="KW-1133">Transmembrane helix</keyword>
<keyword evidence="4" id="KW-0285">Flavoprotein</keyword>
<feature type="transmembrane region" description="Helical" evidence="11">
    <location>
        <begin position="452"/>
        <end position="472"/>
    </location>
</feature>
<reference evidence="17" key="1">
    <citation type="submission" date="2016-04" db="UniProtKB">
        <authorList>
            <consortium name="WormBaseParasite"/>
        </authorList>
    </citation>
    <scope>IDENTIFICATION</scope>
</reference>
<keyword evidence="6" id="KW-0274">FAD</keyword>
<dbReference type="GO" id="GO:0050667">
    <property type="term" value="P:homocysteine metabolic process"/>
    <property type="evidence" value="ECO:0007669"/>
    <property type="project" value="TreeGrafter"/>
</dbReference>
<dbReference type="InterPro" id="IPR029039">
    <property type="entry name" value="Flavoprotein-like_sf"/>
</dbReference>
<feature type="domain" description="Flavodoxin-like" evidence="12">
    <location>
        <begin position="5"/>
        <end position="154"/>
    </location>
</feature>
<evidence type="ECO:0000256" key="1">
    <source>
        <dbReference type="ARBA" id="ARBA00001917"/>
    </source>
</evidence>
<keyword evidence="3" id="KW-0028">Amino-acid biosynthesis</keyword>
<dbReference type="PANTHER" id="PTHR19384">
    <property type="entry name" value="NITRIC OXIDE SYNTHASE-RELATED"/>
    <property type="match status" value="1"/>
</dbReference>
<keyword evidence="11" id="KW-0812">Transmembrane</keyword>
<name>A0A158Q5I8_DRAME</name>
<dbReference type="GO" id="GO:0050660">
    <property type="term" value="F:flavin adenine dinucleotide binding"/>
    <property type="evidence" value="ECO:0007669"/>
    <property type="project" value="TreeGrafter"/>
</dbReference>
<dbReference type="InterPro" id="IPR017938">
    <property type="entry name" value="Riboflavin_synthase-like_b-brl"/>
</dbReference>
<dbReference type="GO" id="GO:0010181">
    <property type="term" value="F:FMN binding"/>
    <property type="evidence" value="ECO:0007669"/>
    <property type="project" value="InterPro"/>
</dbReference>
<evidence type="ECO:0000256" key="7">
    <source>
        <dbReference type="ARBA" id="ARBA00022857"/>
    </source>
</evidence>
<dbReference type="PANTHER" id="PTHR19384:SF84">
    <property type="entry name" value="METHIONINE SYNTHASE REDUCTASE"/>
    <property type="match status" value="1"/>
</dbReference>
<evidence type="ECO:0000256" key="8">
    <source>
        <dbReference type="ARBA" id="ARBA00023002"/>
    </source>
</evidence>
<evidence type="ECO:0000256" key="2">
    <source>
        <dbReference type="ARBA" id="ARBA00001974"/>
    </source>
</evidence>
<dbReference type="OrthoDB" id="1856718at2759"/>
<dbReference type="InterPro" id="IPR017927">
    <property type="entry name" value="FAD-bd_FR_type"/>
</dbReference>
<dbReference type="PROSITE" id="PS50902">
    <property type="entry name" value="FLAVODOXIN_LIKE"/>
    <property type="match status" value="1"/>
</dbReference>
<comment type="cofactor">
    <cofactor evidence="1">
        <name>FMN</name>
        <dbReference type="ChEBI" id="CHEBI:58210"/>
    </cofactor>
</comment>
<dbReference type="EMBL" id="UYYG01001201">
    <property type="protein sequence ID" value="VDN60111.1"/>
    <property type="molecule type" value="Genomic_DNA"/>
</dbReference>
<keyword evidence="11" id="KW-0472">Membrane</keyword>
<evidence type="ECO:0000256" key="4">
    <source>
        <dbReference type="ARBA" id="ARBA00022630"/>
    </source>
</evidence>
<accession>A0A158Q5I8</accession>
<feature type="domain" description="FAD-binding FR-type" evidence="13">
    <location>
        <begin position="196"/>
        <end position="443"/>
    </location>
</feature>
<keyword evidence="8" id="KW-0560">Oxidoreductase</keyword>
<reference evidence="14 16" key="2">
    <citation type="submission" date="2018-11" db="EMBL/GenBank/DDBJ databases">
        <authorList>
            <consortium name="Pathogen Informatics"/>
        </authorList>
    </citation>
    <scope>NUCLEOTIDE SEQUENCE [LARGE SCALE GENOMIC DNA]</scope>
</reference>
<evidence type="ECO:0000259" key="12">
    <source>
        <dbReference type="PROSITE" id="PS50902"/>
    </source>
</evidence>
<dbReference type="PRINTS" id="PR00369">
    <property type="entry name" value="FLAVODOXIN"/>
</dbReference>
<dbReference type="GO" id="GO:0005829">
    <property type="term" value="C:cytosol"/>
    <property type="evidence" value="ECO:0007669"/>
    <property type="project" value="TreeGrafter"/>
</dbReference>
<evidence type="ECO:0000256" key="10">
    <source>
        <dbReference type="ARBA" id="ARBA00040659"/>
    </source>
</evidence>
<dbReference type="Gene3D" id="1.20.990.10">
    <property type="entry name" value="NADPH-cytochrome p450 Reductase, Chain A, domain 3"/>
    <property type="match status" value="1"/>
</dbReference>
<sequence length="528" mass="60032">MLIINFVVYGSQTGQSEAIAKIIYERAVNISLTPQLYILNDFENKFNKNNNILMVIVCSSTGDGDPPNNAAEFVRFIGQSTLPNNFLCNVSFALLGLGDSNYSTFQGTPRKIEKCMVHLGAKRLFASGVADDQFLFFNNDSISCNFFLGDEKVSSDVNLRVPIPAIPYLSSFIIDEIFVSLNEFYELEFENKIKTKKFFSLHGLELTNVGALKSKHEIQIQFGNDDNLSDIQYEPGDAFYFIIRNRDAEVNYILHRLLNLLSVANRKCQIVVDTSTKKSNAVLPKYIPEISSYRYIFTYCLDIRRAPSRPLLRVLANYATDEKERRRLLELCSAQGVNEFTSFVRQANLSLIDILAVFTSCRPPICRLIELLPRLVPRPYSAACTQSHQDKRIRFVYSIMTFPKGTGRCYKRCGLATDYLMSLNVGDYVEIMLKEPTNFRFPPRSLNLIDALHIPLIMVGPGTGVVPFIAFLQYIRNEMLSYVDDEILSDLFVCESRPTDNTNGRFSPSYVQSVLKSNGQRVYFNLPY</sequence>
<dbReference type="SUPFAM" id="SSF52343">
    <property type="entry name" value="Ferredoxin reductase-like, C-terminal NADP-linked domain"/>
    <property type="match status" value="1"/>
</dbReference>
<organism evidence="15 17">
    <name type="scientific">Dracunculus medinensis</name>
    <name type="common">Guinea worm</name>
    <dbReference type="NCBI Taxonomy" id="318479"/>
    <lineage>
        <taxon>Eukaryota</taxon>
        <taxon>Metazoa</taxon>
        <taxon>Ecdysozoa</taxon>
        <taxon>Nematoda</taxon>
        <taxon>Chromadorea</taxon>
        <taxon>Rhabditida</taxon>
        <taxon>Spirurina</taxon>
        <taxon>Dracunculoidea</taxon>
        <taxon>Dracunculidae</taxon>
        <taxon>Dracunculus</taxon>
    </lineage>
</organism>
<evidence type="ECO:0000313" key="16">
    <source>
        <dbReference type="Proteomes" id="UP000274756"/>
    </source>
</evidence>
<dbReference type="AlphaFoldDB" id="A0A158Q5I8"/>
<keyword evidence="16" id="KW-1185">Reference proteome</keyword>
<protein>
    <recommendedName>
        <fullName evidence="10">Methionine synthase reductase</fullName>
        <ecNumber evidence="9">1.16.1.8</ecNumber>
    </recommendedName>
</protein>
<dbReference type="InterPro" id="IPR003097">
    <property type="entry name" value="CysJ-like_FAD-binding"/>
</dbReference>
<evidence type="ECO:0000256" key="3">
    <source>
        <dbReference type="ARBA" id="ARBA00022605"/>
    </source>
</evidence>
<dbReference type="InterPro" id="IPR039261">
    <property type="entry name" value="FNR_nucleotide-bd"/>
</dbReference>
<dbReference type="InterPro" id="IPR001094">
    <property type="entry name" value="Flavdoxin-like"/>
</dbReference>
<dbReference type="InterPro" id="IPR001709">
    <property type="entry name" value="Flavoprot_Pyr_Nucl_cyt_Rdtase"/>
</dbReference>
<evidence type="ECO:0000313" key="14">
    <source>
        <dbReference type="EMBL" id="VDN60111.1"/>
    </source>
</evidence>
<dbReference type="PRINTS" id="PR00371">
    <property type="entry name" value="FPNCR"/>
</dbReference>
<dbReference type="Gene3D" id="3.40.50.360">
    <property type="match status" value="1"/>
</dbReference>
<dbReference type="InterPro" id="IPR023173">
    <property type="entry name" value="NADPH_Cyt_P450_Rdtase_alpha"/>
</dbReference>
<evidence type="ECO:0000256" key="11">
    <source>
        <dbReference type="SAM" id="Phobius"/>
    </source>
</evidence>
<dbReference type="SUPFAM" id="SSF63380">
    <property type="entry name" value="Riboflavin synthase domain-like"/>
    <property type="match status" value="1"/>
</dbReference>
<dbReference type="GO" id="GO:0009086">
    <property type="term" value="P:methionine biosynthetic process"/>
    <property type="evidence" value="ECO:0007669"/>
    <property type="project" value="TreeGrafter"/>
</dbReference>